<keyword evidence="3" id="KW-0731">Sigma factor</keyword>
<dbReference type="EMBL" id="JAENHO010000014">
    <property type="protein sequence ID" value="MBL7260497.1"/>
    <property type="molecule type" value="Genomic_DNA"/>
</dbReference>
<reference evidence="7 8" key="1">
    <citation type="submission" date="2021-01" db="EMBL/GenBank/DDBJ databases">
        <title>Actinoplanes sp. nov. LDG1-01 isolated from lichen.</title>
        <authorList>
            <person name="Saeng-In P."/>
            <person name="Phongsopitanun W."/>
            <person name="Kanchanasin P."/>
            <person name="Yuki M."/>
            <person name="Kudo T."/>
            <person name="Ohkuma M."/>
            <person name="Tanasupawat S."/>
        </authorList>
    </citation>
    <scope>NUCLEOTIDE SEQUENCE [LARGE SCALE GENOMIC DNA]</scope>
    <source>
        <strain evidence="7 8">LDG1-01</strain>
    </source>
</reference>
<gene>
    <name evidence="7" type="ORF">JKJ07_40010</name>
</gene>
<accession>A0ABS1W195</accession>
<evidence type="ECO:0000313" key="7">
    <source>
        <dbReference type="EMBL" id="MBL7260497.1"/>
    </source>
</evidence>
<dbReference type="Pfam" id="PF08281">
    <property type="entry name" value="Sigma70_r4_2"/>
    <property type="match status" value="1"/>
</dbReference>
<keyword evidence="8" id="KW-1185">Reference proteome</keyword>
<organism evidence="7 8">
    <name type="scientific">Paractinoplanes lichenicola</name>
    <dbReference type="NCBI Taxonomy" id="2802976"/>
    <lineage>
        <taxon>Bacteria</taxon>
        <taxon>Bacillati</taxon>
        <taxon>Actinomycetota</taxon>
        <taxon>Actinomycetes</taxon>
        <taxon>Micromonosporales</taxon>
        <taxon>Micromonosporaceae</taxon>
        <taxon>Paractinoplanes</taxon>
    </lineage>
</organism>
<comment type="similarity">
    <text evidence="1">Belongs to the sigma-70 factor family. ECF subfamily.</text>
</comment>
<dbReference type="RefSeq" id="WP_202997217.1">
    <property type="nucleotide sequence ID" value="NZ_JAENHO010000014.1"/>
</dbReference>
<protein>
    <recommendedName>
        <fullName evidence="6">RNA polymerase sigma factor 70 region 4 type 2 domain-containing protein</fullName>
    </recommendedName>
</protein>
<evidence type="ECO:0000259" key="6">
    <source>
        <dbReference type="Pfam" id="PF08281"/>
    </source>
</evidence>
<dbReference type="Gene3D" id="1.10.10.10">
    <property type="entry name" value="Winged helix-like DNA-binding domain superfamily/Winged helix DNA-binding domain"/>
    <property type="match status" value="1"/>
</dbReference>
<dbReference type="InterPro" id="IPR036388">
    <property type="entry name" value="WH-like_DNA-bd_sf"/>
</dbReference>
<name>A0ABS1W195_9ACTN</name>
<sequence length="136" mass="14847">MSAVDGSAALTPAPDGTAAQDAEEEEYERTHRETATPPDELRAALTTDVADAHGAQDALRRWLQSIPARHAEVFQMTQEVFSDQQIADTLGITERSVHSYRALALKRLRELAASSGHKGESIELELRLPEQRVASG</sequence>
<proteinExistence type="inferred from homology"/>
<feature type="region of interest" description="Disordered" evidence="5">
    <location>
        <begin position="1"/>
        <end position="41"/>
    </location>
</feature>
<dbReference type="SUPFAM" id="SSF88659">
    <property type="entry name" value="Sigma3 and sigma4 domains of RNA polymerase sigma factors"/>
    <property type="match status" value="1"/>
</dbReference>
<feature type="compositionally biased region" description="Basic and acidic residues" evidence="5">
    <location>
        <begin position="28"/>
        <end position="41"/>
    </location>
</feature>
<evidence type="ECO:0000256" key="3">
    <source>
        <dbReference type="ARBA" id="ARBA00023082"/>
    </source>
</evidence>
<evidence type="ECO:0000256" key="5">
    <source>
        <dbReference type="SAM" id="MobiDB-lite"/>
    </source>
</evidence>
<feature type="domain" description="RNA polymerase sigma factor 70 region 4 type 2" evidence="6">
    <location>
        <begin position="57"/>
        <end position="108"/>
    </location>
</feature>
<evidence type="ECO:0000256" key="1">
    <source>
        <dbReference type="ARBA" id="ARBA00010641"/>
    </source>
</evidence>
<evidence type="ECO:0000256" key="2">
    <source>
        <dbReference type="ARBA" id="ARBA00023015"/>
    </source>
</evidence>
<keyword evidence="4" id="KW-0804">Transcription</keyword>
<dbReference type="Proteomes" id="UP000598996">
    <property type="component" value="Unassembled WGS sequence"/>
</dbReference>
<evidence type="ECO:0000256" key="4">
    <source>
        <dbReference type="ARBA" id="ARBA00023163"/>
    </source>
</evidence>
<comment type="caution">
    <text evidence="7">The sequence shown here is derived from an EMBL/GenBank/DDBJ whole genome shotgun (WGS) entry which is preliminary data.</text>
</comment>
<keyword evidence="2" id="KW-0805">Transcription regulation</keyword>
<evidence type="ECO:0000313" key="8">
    <source>
        <dbReference type="Proteomes" id="UP000598996"/>
    </source>
</evidence>
<dbReference type="InterPro" id="IPR013249">
    <property type="entry name" value="RNA_pol_sigma70_r4_t2"/>
</dbReference>
<dbReference type="InterPro" id="IPR013324">
    <property type="entry name" value="RNA_pol_sigma_r3/r4-like"/>
</dbReference>